<dbReference type="AlphaFoldDB" id="A0A1M5ZT72"/>
<protein>
    <recommendedName>
        <fullName evidence="3">N-acetyltransferase domain-containing protein</fullName>
    </recommendedName>
</protein>
<keyword evidence="2" id="KW-1185">Reference proteome</keyword>
<dbReference type="EMBL" id="FQXZ01000036">
    <property type="protein sequence ID" value="SHI27495.1"/>
    <property type="molecule type" value="Genomic_DNA"/>
</dbReference>
<reference evidence="1 2" key="1">
    <citation type="submission" date="2016-11" db="EMBL/GenBank/DDBJ databases">
        <authorList>
            <person name="Jaros S."/>
            <person name="Januszkiewicz K."/>
            <person name="Wedrychowicz H."/>
        </authorList>
    </citation>
    <scope>NUCLEOTIDE SEQUENCE [LARGE SCALE GENOMIC DNA]</scope>
    <source>
        <strain evidence="1 2">CECT 7868</strain>
    </source>
</reference>
<dbReference type="Proteomes" id="UP000184608">
    <property type="component" value="Unassembled WGS sequence"/>
</dbReference>
<gene>
    <name evidence="1" type="ORF">VA7868_03205</name>
</gene>
<proteinExistence type="predicted"/>
<evidence type="ECO:0000313" key="2">
    <source>
        <dbReference type="Proteomes" id="UP000184608"/>
    </source>
</evidence>
<dbReference type="Pfam" id="PF13444">
    <property type="entry name" value="Acetyltransf_5"/>
    <property type="match status" value="1"/>
</dbReference>
<dbReference type="InterPro" id="IPR016181">
    <property type="entry name" value="Acyl_CoA_acyltransferase"/>
</dbReference>
<sequence length="247" mass="27980">MSQRDFELQLLAPSAHQAAEFFTHTQVNTTAYEQLITAVRQLRQQVYTEEGMISQSENKADYLQKDKEAWHLIGRKKSSGEMLGCVRMFFFQQAEAFPSAERMIEFGGVTFPHQQLYLSHLHTIHSHLQTLRHRKKPLAYIGGMSVKNTGRKLGCGARLSLGINALSRILHQAEGITFARTEKGCAALFRKIGGYPLGGSPDMFYCDSYQCHIQMIGLRPEILPHKSERVVTQIEQQLKMNQVLAGQ</sequence>
<accession>A0A1M5ZT72</accession>
<dbReference type="Gene3D" id="3.40.630.30">
    <property type="match status" value="1"/>
</dbReference>
<evidence type="ECO:0000313" key="1">
    <source>
        <dbReference type="EMBL" id="SHI27495.1"/>
    </source>
</evidence>
<name>A0A1M5ZT72_9VIBR</name>
<organism evidence="1 2">
    <name type="scientific">Vibrio aerogenes CECT 7868</name>
    <dbReference type="NCBI Taxonomy" id="1216006"/>
    <lineage>
        <taxon>Bacteria</taxon>
        <taxon>Pseudomonadati</taxon>
        <taxon>Pseudomonadota</taxon>
        <taxon>Gammaproteobacteria</taxon>
        <taxon>Vibrionales</taxon>
        <taxon>Vibrionaceae</taxon>
        <taxon>Vibrio</taxon>
    </lineage>
</organism>
<evidence type="ECO:0008006" key="3">
    <source>
        <dbReference type="Google" id="ProtNLM"/>
    </source>
</evidence>
<dbReference type="SUPFAM" id="SSF55729">
    <property type="entry name" value="Acyl-CoA N-acyltransferases (Nat)"/>
    <property type="match status" value="1"/>
</dbReference>